<dbReference type="PANTHER" id="PTHR43649">
    <property type="entry name" value="ARABINOSE-BINDING PROTEIN-RELATED"/>
    <property type="match status" value="1"/>
</dbReference>
<dbReference type="InterPro" id="IPR050490">
    <property type="entry name" value="Bact_solute-bd_prot1"/>
</dbReference>
<keyword evidence="2" id="KW-0813">Transport</keyword>
<sequence length="582" mass="64689">MNVKQRYFPKAIVILILLMVTTGVLTACSSNSKQEPNTPAQTNASNNNTSSNDSSNSNSNASVSGDADPFGKYETPITIRFARDVDNDMQDNIIPKTPGETVEDNRWLKAFSEKLGINVVYDWTVSGGDAYTQKMNVTLTSGDLPDMLRVTPAQMKQLAEADMIEDLTPYWEQYASDDLKELYAEQGPAVLNSATVNGKIMGIGKADVYGDGVYLWLRKDWLDKLGLEEPTSMQDLLKISEAFATQDPDDNSLNDTYGLAITKDLYGGAMGLDGFFAGYHAYPNMWIDDGAGNLVWGSTLPEVKETLKVLSEMYKAGQLDKEFGVKDGGKVAESIAAGKIGIDFGAQWNPMYPLISNYQNDPGANWVGYALVSIDDKPALSPQSFQADSYWVVRKGYEHPEALIKMFNLHVELNWGESGDFDYYYMPAANDSVGVWKYSPVQPASAFKNIRAFQEIEEARKNNSFDSLTGEALAIYRNITAFENGDTSQWGWPKIYGAEGVYRHGVNYMDNELFMYEAFAGPPTETMAERLSTLEALEKETFVKIIMGAVPLDEFDKFVDNWYKVGGTDITNEVNEWYASTK</sequence>
<evidence type="ECO:0000256" key="4">
    <source>
        <dbReference type="SAM" id="SignalP"/>
    </source>
</evidence>
<dbReference type="AlphaFoldDB" id="A0A919YQE0"/>
<dbReference type="PROSITE" id="PS51257">
    <property type="entry name" value="PROKAR_LIPOPROTEIN"/>
    <property type="match status" value="1"/>
</dbReference>
<evidence type="ECO:0000256" key="3">
    <source>
        <dbReference type="SAM" id="MobiDB-lite"/>
    </source>
</evidence>
<evidence type="ECO:0000256" key="1">
    <source>
        <dbReference type="ARBA" id="ARBA00008520"/>
    </source>
</evidence>
<accession>A0A919YQE0</accession>
<reference evidence="5" key="1">
    <citation type="submission" date="2021-03" db="EMBL/GenBank/DDBJ databases">
        <title>Antimicrobial resistance genes in bacteria isolated from Japanese honey, and their potential for conferring macrolide and lincosamide resistance in the American foulbrood pathogen Paenibacillus larvae.</title>
        <authorList>
            <person name="Okamoto M."/>
            <person name="Kumagai M."/>
            <person name="Kanamori H."/>
            <person name="Takamatsu D."/>
        </authorList>
    </citation>
    <scope>NUCLEOTIDE SEQUENCE</scope>
    <source>
        <strain evidence="5">J40TS1</strain>
    </source>
</reference>
<feature type="signal peptide" evidence="4">
    <location>
        <begin position="1"/>
        <end position="26"/>
    </location>
</feature>
<gene>
    <name evidence="5" type="ORF">J40TS1_20530</name>
</gene>
<evidence type="ECO:0000313" key="6">
    <source>
        <dbReference type="Proteomes" id="UP000683139"/>
    </source>
</evidence>
<feature type="region of interest" description="Disordered" evidence="3">
    <location>
        <begin position="30"/>
        <end position="69"/>
    </location>
</feature>
<feature type="chain" id="PRO_5038407720" description="ABC transporter substrate-binding protein" evidence="4">
    <location>
        <begin position="27"/>
        <end position="582"/>
    </location>
</feature>
<dbReference type="SUPFAM" id="SSF53850">
    <property type="entry name" value="Periplasmic binding protein-like II"/>
    <property type="match status" value="1"/>
</dbReference>
<feature type="compositionally biased region" description="Low complexity" evidence="3">
    <location>
        <begin position="37"/>
        <end position="64"/>
    </location>
</feature>
<comment type="caution">
    <text evidence="5">The sequence shown here is derived from an EMBL/GenBank/DDBJ whole genome shotgun (WGS) entry which is preliminary data.</text>
</comment>
<evidence type="ECO:0008006" key="7">
    <source>
        <dbReference type="Google" id="ProtNLM"/>
    </source>
</evidence>
<keyword evidence="4" id="KW-0732">Signal</keyword>
<protein>
    <recommendedName>
        <fullName evidence="7">ABC transporter substrate-binding protein</fullName>
    </recommendedName>
</protein>
<name>A0A919YQE0_9BACL</name>
<comment type="similarity">
    <text evidence="1">Belongs to the bacterial solute-binding protein 1 family.</text>
</comment>
<organism evidence="5 6">
    <name type="scientific">Paenibacillus montaniterrae</name>
    <dbReference type="NCBI Taxonomy" id="429341"/>
    <lineage>
        <taxon>Bacteria</taxon>
        <taxon>Bacillati</taxon>
        <taxon>Bacillota</taxon>
        <taxon>Bacilli</taxon>
        <taxon>Bacillales</taxon>
        <taxon>Paenibacillaceae</taxon>
        <taxon>Paenibacillus</taxon>
    </lineage>
</organism>
<dbReference type="Proteomes" id="UP000683139">
    <property type="component" value="Unassembled WGS sequence"/>
</dbReference>
<evidence type="ECO:0000256" key="2">
    <source>
        <dbReference type="ARBA" id="ARBA00022448"/>
    </source>
</evidence>
<proteinExistence type="inferred from homology"/>
<evidence type="ECO:0000313" key="5">
    <source>
        <dbReference type="EMBL" id="GIP16411.1"/>
    </source>
</evidence>
<keyword evidence="6" id="KW-1185">Reference proteome</keyword>
<dbReference type="PANTHER" id="PTHR43649:SF29">
    <property type="entry name" value="OSMOPROTECTIVE COMPOUNDS-BINDING PROTEIN GGTB"/>
    <property type="match status" value="1"/>
</dbReference>
<dbReference type="CDD" id="cd13580">
    <property type="entry name" value="PBP2_AlgQ_like_1"/>
    <property type="match status" value="1"/>
</dbReference>
<dbReference type="Gene3D" id="3.40.190.10">
    <property type="entry name" value="Periplasmic binding protein-like II"/>
    <property type="match status" value="3"/>
</dbReference>
<dbReference type="EMBL" id="BOSE01000003">
    <property type="protein sequence ID" value="GIP16411.1"/>
    <property type="molecule type" value="Genomic_DNA"/>
</dbReference>